<evidence type="ECO:0000313" key="1">
    <source>
        <dbReference type="EMBL" id="KAF9785544.1"/>
    </source>
</evidence>
<dbReference type="EMBL" id="WIUZ02000007">
    <property type="protein sequence ID" value="KAF9785544.1"/>
    <property type="molecule type" value="Genomic_DNA"/>
</dbReference>
<dbReference type="SUPFAM" id="SSF48452">
    <property type="entry name" value="TPR-like"/>
    <property type="match status" value="1"/>
</dbReference>
<dbReference type="OrthoDB" id="5986190at2759"/>
<evidence type="ECO:0008006" key="3">
    <source>
        <dbReference type="Google" id="ProtNLM"/>
    </source>
</evidence>
<reference evidence="1" key="1">
    <citation type="journal article" date="2020" name="Nat. Commun.">
        <title>Large-scale genome sequencing of mycorrhizal fungi provides insights into the early evolution of symbiotic traits.</title>
        <authorList>
            <person name="Miyauchi S."/>
            <person name="Kiss E."/>
            <person name="Kuo A."/>
            <person name="Drula E."/>
            <person name="Kohler A."/>
            <person name="Sanchez-Garcia M."/>
            <person name="Morin E."/>
            <person name="Andreopoulos B."/>
            <person name="Barry K.W."/>
            <person name="Bonito G."/>
            <person name="Buee M."/>
            <person name="Carver A."/>
            <person name="Chen C."/>
            <person name="Cichocki N."/>
            <person name="Clum A."/>
            <person name="Culley D."/>
            <person name="Crous P.W."/>
            <person name="Fauchery L."/>
            <person name="Girlanda M."/>
            <person name="Hayes R.D."/>
            <person name="Keri Z."/>
            <person name="LaButti K."/>
            <person name="Lipzen A."/>
            <person name="Lombard V."/>
            <person name="Magnuson J."/>
            <person name="Maillard F."/>
            <person name="Murat C."/>
            <person name="Nolan M."/>
            <person name="Ohm R.A."/>
            <person name="Pangilinan J."/>
            <person name="Pereira M.F."/>
            <person name="Perotto S."/>
            <person name="Peter M."/>
            <person name="Pfister S."/>
            <person name="Riley R."/>
            <person name="Sitrit Y."/>
            <person name="Stielow J.B."/>
            <person name="Szollosi G."/>
            <person name="Zifcakova L."/>
            <person name="Stursova M."/>
            <person name="Spatafora J.W."/>
            <person name="Tedersoo L."/>
            <person name="Vaario L.M."/>
            <person name="Yamada A."/>
            <person name="Yan M."/>
            <person name="Wang P."/>
            <person name="Xu J."/>
            <person name="Bruns T."/>
            <person name="Baldrian P."/>
            <person name="Vilgalys R."/>
            <person name="Dunand C."/>
            <person name="Henrissat B."/>
            <person name="Grigoriev I.V."/>
            <person name="Hibbett D."/>
            <person name="Nagy L.G."/>
            <person name="Martin F.M."/>
        </authorList>
    </citation>
    <scope>NUCLEOTIDE SEQUENCE</scope>
    <source>
        <strain evidence="1">UH-Tt-Lm1</strain>
    </source>
</reference>
<dbReference type="Pfam" id="PF13424">
    <property type="entry name" value="TPR_12"/>
    <property type="match status" value="1"/>
</dbReference>
<sequence length="765" mass="85798">MDPKSQRPEGRNRGVFSTLNVAIEYLNLAREKSSIAPAKAVFGSVCDLLPTIRDSTADRKDYVKLGLACADVCRVLDRGLKSKHADQLSQTLFEAIQHLTTTVAQIRGSIVELGERNLISRIFLANSDKNTIAAWRSDLDRILQIFETELALHTHVAVSDIRHDVASTREIVSDIRTIVKDQGVRNQTIRALTFERSILGESPPPPPRACFGRGDLIEKIVGLVETLTPVALIGAGGIGKTSIALTVLHDDRVKRRFGENRRFIRCDQLQAAQSNFLNRLSEVIGAGVKNPENLSPLRPFLSSTGTLIILDNAESILDPQGVDAQKIYAVVEELSQISNISLCITSRITTIPSDCKRLDVPTLSMDASRSAFYRICDNDEQPNVIDTILERLDFHPLSVTLLATVAHQNNWDNSRLGREWELRQTSVLETEHKNSLAAAIELSLTSPMFRELGPDARELLGVVAFFPQGISENNLDWLFPTIADRRNIIDRFCILSLTSRSKDFITMLAPLRDYLGPRDPMTSPLLCKTKDHYSSRLRLPGYLESDNPRFTESRWITSEDVNVEHLVNIFTSFDVDLDDTWGTCANLLMHLYWHKPRSTVLGPKIEGLSDDHHFKPQCLFWLSLSFRSIGNHMEAKRLLIHTLELQRGQGSDDGVARTLWRLGQTNRMLDLYEEGIQRSKEALEIYQRVGDAEGQGRCWNCLAELLLDAKQLDAAEEAGLRAIKFFLDRGRESAKEGRLSNISKQPSGSRPPLTGKIYFLGFITP</sequence>
<comment type="caution">
    <text evidence="1">The sequence shown here is derived from an EMBL/GenBank/DDBJ whole genome shotgun (WGS) entry which is preliminary data.</text>
</comment>
<proteinExistence type="predicted"/>
<dbReference type="PANTHER" id="PTHR47691">
    <property type="entry name" value="REGULATOR-RELATED"/>
    <property type="match status" value="1"/>
</dbReference>
<dbReference type="CDD" id="cd21037">
    <property type="entry name" value="MLKL_NTD"/>
    <property type="match status" value="1"/>
</dbReference>
<dbReference type="Gene3D" id="1.25.40.10">
    <property type="entry name" value="Tetratricopeptide repeat domain"/>
    <property type="match status" value="1"/>
</dbReference>
<name>A0A9P6HEJ9_9AGAM</name>
<dbReference type="InterPro" id="IPR059179">
    <property type="entry name" value="MLKL-like_MCAfunc"/>
</dbReference>
<keyword evidence="2" id="KW-1185">Reference proteome</keyword>
<dbReference type="SUPFAM" id="SSF52540">
    <property type="entry name" value="P-loop containing nucleoside triphosphate hydrolases"/>
    <property type="match status" value="1"/>
</dbReference>
<accession>A0A9P6HEJ9</accession>
<dbReference type="Proteomes" id="UP000736335">
    <property type="component" value="Unassembled WGS sequence"/>
</dbReference>
<dbReference type="Gene3D" id="3.40.50.300">
    <property type="entry name" value="P-loop containing nucleotide triphosphate hydrolases"/>
    <property type="match status" value="1"/>
</dbReference>
<dbReference type="PANTHER" id="PTHR47691:SF3">
    <property type="entry name" value="HTH-TYPE TRANSCRIPTIONAL REGULATOR RV0890C-RELATED"/>
    <property type="match status" value="1"/>
</dbReference>
<dbReference type="InterPro" id="IPR011990">
    <property type="entry name" value="TPR-like_helical_dom_sf"/>
</dbReference>
<evidence type="ECO:0000313" key="2">
    <source>
        <dbReference type="Proteomes" id="UP000736335"/>
    </source>
</evidence>
<dbReference type="InterPro" id="IPR027417">
    <property type="entry name" value="P-loop_NTPase"/>
</dbReference>
<dbReference type="AlphaFoldDB" id="A0A9P6HEJ9"/>
<protein>
    <recommendedName>
        <fullName evidence="3">NB-ARC domain-containing protein</fullName>
    </recommendedName>
</protein>
<organism evidence="1 2">
    <name type="scientific">Thelephora terrestris</name>
    <dbReference type="NCBI Taxonomy" id="56493"/>
    <lineage>
        <taxon>Eukaryota</taxon>
        <taxon>Fungi</taxon>
        <taxon>Dikarya</taxon>
        <taxon>Basidiomycota</taxon>
        <taxon>Agaricomycotina</taxon>
        <taxon>Agaricomycetes</taxon>
        <taxon>Thelephorales</taxon>
        <taxon>Thelephoraceae</taxon>
        <taxon>Thelephora</taxon>
    </lineage>
</organism>
<gene>
    <name evidence="1" type="ORF">BJ322DRAFT_838173</name>
</gene>
<reference evidence="1" key="2">
    <citation type="submission" date="2020-11" db="EMBL/GenBank/DDBJ databases">
        <authorList>
            <consortium name="DOE Joint Genome Institute"/>
            <person name="Kuo A."/>
            <person name="Miyauchi S."/>
            <person name="Kiss E."/>
            <person name="Drula E."/>
            <person name="Kohler A."/>
            <person name="Sanchez-Garcia M."/>
            <person name="Andreopoulos B."/>
            <person name="Barry K.W."/>
            <person name="Bonito G."/>
            <person name="Buee M."/>
            <person name="Carver A."/>
            <person name="Chen C."/>
            <person name="Cichocki N."/>
            <person name="Clum A."/>
            <person name="Culley D."/>
            <person name="Crous P.W."/>
            <person name="Fauchery L."/>
            <person name="Girlanda M."/>
            <person name="Hayes R."/>
            <person name="Keri Z."/>
            <person name="Labutti K."/>
            <person name="Lipzen A."/>
            <person name="Lombard V."/>
            <person name="Magnuson J."/>
            <person name="Maillard F."/>
            <person name="Morin E."/>
            <person name="Murat C."/>
            <person name="Nolan M."/>
            <person name="Ohm R."/>
            <person name="Pangilinan J."/>
            <person name="Pereira M."/>
            <person name="Perotto S."/>
            <person name="Peter M."/>
            <person name="Riley R."/>
            <person name="Sitrit Y."/>
            <person name="Stielow B."/>
            <person name="Szollosi G."/>
            <person name="Zifcakova L."/>
            <person name="Stursova M."/>
            <person name="Spatafora J.W."/>
            <person name="Tedersoo L."/>
            <person name="Vaario L.-M."/>
            <person name="Yamada A."/>
            <person name="Yan M."/>
            <person name="Wang P."/>
            <person name="Xu J."/>
            <person name="Bruns T."/>
            <person name="Baldrian P."/>
            <person name="Vilgalys R."/>
            <person name="Henrissat B."/>
            <person name="Grigoriev I.V."/>
            <person name="Hibbett D."/>
            <person name="Nagy L.G."/>
            <person name="Martin F.M."/>
        </authorList>
    </citation>
    <scope>NUCLEOTIDE SEQUENCE</scope>
    <source>
        <strain evidence="1">UH-Tt-Lm1</strain>
    </source>
</reference>